<dbReference type="AlphaFoldDB" id="A0A4S3PZJ1"/>
<organism evidence="3 4">
    <name type="scientific">Bacillus timonensis</name>
    <dbReference type="NCBI Taxonomy" id="1033734"/>
    <lineage>
        <taxon>Bacteria</taxon>
        <taxon>Bacillati</taxon>
        <taxon>Bacillota</taxon>
        <taxon>Bacilli</taxon>
        <taxon>Bacillales</taxon>
        <taxon>Bacillaceae</taxon>
        <taxon>Bacillus</taxon>
    </lineage>
</organism>
<proteinExistence type="predicted"/>
<dbReference type="RefSeq" id="WP_136377602.1">
    <property type="nucleotide sequence ID" value="NZ_SLUB01000001.1"/>
</dbReference>
<feature type="transmembrane region" description="Helical" evidence="1">
    <location>
        <begin position="32"/>
        <end position="52"/>
    </location>
</feature>
<sequence>MKKNNLFSGIILVGIGCYLLLQQLGIPVFTNFYSWQTLVILVGIAFLVQASVENNPSSILPGVILVGFGFHFHAINQLSFWPKQPGTLLFIVGLGMLFTYIKTKNGLFHSIVLLFVSLLFLNYGRFISWLGFLEGSFSFILDYWPILLVGIGFYLLFIKKK</sequence>
<feature type="transmembrane region" description="Helical" evidence="1">
    <location>
        <begin position="84"/>
        <end position="101"/>
    </location>
</feature>
<protein>
    <recommendedName>
        <fullName evidence="2">LiaI-LiaF-like transmembrane region domain-containing protein</fullName>
    </recommendedName>
</protein>
<feature type="domain" description="LiaI-LiaF-like transmembrane region" evidence="2">
    <location>
        <begin position="6"/>
        <end position="47"/>
    </location>
</feature>
<feature type="transmembrane region" description="Helical" evidence="1">
    <location>
        <begin position="108"/>
        <end position="131"/>
    </location>
</feature>
<keyword evidence="1" id="KW-0812">Transmembrane</keyword>
<evidence type="ECO:0000259" key="2">
    <source>
        <dbReference type="Pfam" id="PF18917"/>
    </source>
</evidence>
<dbReference type="EMBL" id="SLUB01000001">
    <property type="protein sequence ID" value="THE15278.1"/>
    <property type="molecule type" value="Genomic_DNA"/>
</dbReference>
<accession>A0A4S3PZJ1</accession>
<evidence type="ECO:0000256" key="1">
    <source>
        <dbReference type="SAM" id="Phobius"/>
    </source>
</evidence>
<feature type="transmembrane region" description="Helical" evidence="1">
    <location>
        <begin position="59"/>
        <end position="78"/>
    </location>
</feature>
<keyword evidence="4" id="KW-1185">Reference proteome</keyword>
<dbReference type="InterPro" id="IPR043726">
    <property type="entry name" value="LiaI-LiaF-like_TM1"/>
</dbReference>
<dbReference type="Pfam" id="PF18917">
    <property type="entry name" value="LiaI-LiaF-like_TM1"/>
    <property type="match status" value="1"/>
</dbReference>
<feature type="transmembrane region" description="Helical" evidence="1">
    <location>
        <begin position="137"/>
        <end position="157"/>
    </location>
</feature>
<dbReference type="OrthoDB" id="2989824at2"/>
<name>A0A4S3PZJ1_9BACI</name>
<comment type="caution">
    <text evidence="3">The sequence shown here is derived from an EMBL/GenBank/DDBJ whole genome shotgun (WGS) entry which is preliminary data.</text>
</comment>
<keyword evidence="1" id="KW-0472">Membrane</keyword>
<reference evidence="3 4" key="1">
    <citation type="journal article" date="2019" name="Indoor Air">
        <title>Impacts of indoor surface finishes on bacterial viability.</title>
        <authorList>
            <person name="Hu J."/>
            <person name="Maamar S.B."/>
            <person name="Glawe A.J."/>
            <person name="Gottel N."/>
            <person name="Gilbert J.A."/>
            <person name="Hartmann E.M."/>
        </authorList>
    </citation>
    <scope>NUCLEOTIDE SEQUENCE [LARGE SCALE GENOMIC DNA]</scope>
    <source>
        <strain evidence="3 4">AF060A6</strain>
    </source>
</reference>
<keyword evidence="1" id="KW-1133">Transmembrane helix</keyword>
<dbReference type="Proteomes" id="UP000306477">
    <property type="component" value="Unassembled WGS sequence"/>
</dbReference>
<dbReference type="STRING" id="1033734.GCA_000285535_03693"/>
<dbReference type="PROSITE" id="PS51257">
    <property type="entry name" value="PROKAR_LIPOPROTEIN"/>
    <property type="match status" value="1"/>
</dbReference>
<feature type="transmembrane region" description="Helical" evidence="1">
    <location>
        <begin position="7"/>
        <end position="26"/>
    </location>
</feature>
<evidence type="ECO:0000313" key="4">
    <source>
        <dbReference type="Proteomes" id="UP000306477"/>
    </source>
</evidence>
<evidence type="ECO:0000313" key="3">
    <source>
        <dbReference type="EMBL" id="THE15278.1"/>
    </source>
</evidence>
<gene>
    <name evidence="3" type="ORF">E1I69_00060</name>
</gene>